<reference evidence="2 3" key="1">
    <citation type="submission" date="2019-04" db="EMBL/GenBank/DDBJ databases">
        <authorList>
            <person name="Poehlein A."/>
            <person name="Bengelsdorf F.R."/>
            <person name="Duerre P."/>
            <person name="Daniel R."/>
        </authorList>
    </citation>
    <scope>NUCLEOTIDE SEQUENCE [LARGE SCALE GENOMIC DNA]</scope>
    <source>
        <strain evidence="2 3">BS-1</strain>
    </source>
</reference>
<evidence type="ECO:0000313" key="3">
    <source>
        <dbReference type="Proteomes" id="UP000297714"/>
    </source>
</evidence>
<sequence>MDIFIEQLVKRKKGSKDILIWVGVLLGIAIILFLVFAMAPVLLLPVLIGLIAAAYFILSSRNIEYEYSVTNSDITIDKIINRRKRKNVLSVDAHDIEFLGKYTPKDPHAKSGAQRINASDNEKGEDAWCFTARHPQKGNVFVLFSPNEKVLTSIKPFLTRQVAIDVFGRN</sequence>
<dbReference type="Proteomes" id="UP000297714">
    <property type="component" value="Unassembled WGS sequence"/>
</dbReference>
<feature type="transmembrane region" description="Helical" evidence="1">
    <location>
        <begin position="42"/>
        <end position="58"/>
    </location>
</feature>
<dbReference type="AlphaFoldDB" id="A0A4Z0YCB2"/>
<proteinExistence type="predicted"/>
<evidence type="ECO:0000256" key="1">
    <source>
        <dbReference type="SAM" id="Phobius"/>
    </source>
</evidence>
<name>A0A4Z0YCB2_9FIRM</name>
<dbReference type="RefSeq" id="WP_135659121.1">
    <property type="nucleotide sequence ID" value="NZ_JAJUFJ010000001.1"/>
</dbReference>
<feature type="transmembrane region" description="Helical" evidence="1">
    <location>
        <begin position="18"/>
        <end position="36"/>
    </location>
</feature>
<comment type="caution">
    <text evidence="2">The sequence shown here is derived from an EMBL/GenBank/DDBJ whole genome shotgun (WGS) entry which is preliminary data.</text>
</comment>
<gene>
    <name evidence="2" type="ORF">CAGA_13640</name>
</gene>
<accession>A0A4Z0YCB2</accession>
<dbReference type="EMBL" id="SRMQ01000005">
    <property type="protein sequence ID" value="TGJ76453.1"/>
    <property type="molecule type" value="Genomic_DNA"/>
</dbReference>
<protein>
    <submittedName>
        <fullName evidence="2">Uncharacterized protein</fullName>
    </submittedName>
</protein>
<dbReference type="OrthoDB" id="2062630at2"/>
<keyword evidence="1" id="KW-0472">Membrane</keyword>
<evidence type="ECO:0000313" key="2">
    <source>
        <dbReference type="EMBL" id="TGJ76453.1"/>
    </source>
</evidence>
<keyword evidence="1" id="KW-1133">Transmembrane helix</keyword>
<dbReference type="InterPro" id="IPR046088">
    <property type="entry name" value="DUF6106"/>
</dbReference>
<keyword evidence="3" id="KW-1185">Reference proteome</keyword>
<keyword evidence="1" id="KW-0812">Transmembrane</keyword>
<dbReference type="Pfam" id="PF19601">
    <property type="entry name" value="DUF6106"/>
    <property type="match status" value="1"/>
</dbReference>
<organism evidence="2 3">
    <name type="scientific">Caproiciproducens galactitolivorans</name>
    <dbReference type="NCBI Taxonomy" id="642589"/>
    <lineage>
        <taxon>Bacteria</taxon>
        <taxon>Bacillati</taxon>
        <taxon>Bacillota</taxon>
        <taxon>Clostridia</taxon>
        <taxon>Eubacteriales</taxon>
        <taxon>Acutalibacteraceae</taxon>
        <taxon>Caproiciproducens</taxon>
    </lineage>
</organism>